<protein>
    <recommendedName>
        <fullName evidence="2">PH domain-containing protein</fullName>
    </recommendedName>
</protein>
<dbReference type="PANTHER" id="PTHR23317:SF26">
    <property type="entry name" value="ZIZIMIN, ISOFORM K"/>
    <property type="match status" value="1"/>
</dbReference>
<dbReference type="Pfam" id="PF00169">
    <property type="entry name" value="PH"/>
    <property type="match status" value="1"/>
</dbReference>
<gene>
    <name evidence="3" type="ORF">SPLIT_LOCUS10415</name>
</gene>
<dbReference type="GO" id="GO:0007264">
    <property type="term" value="P:small GTPase-mediated signal transduction"/>
    <property type="evidence" value="ECO:0007669"/>
    <property type="project" value="InterPro"/>
</dbReference>
<evidence type="ECO:0000259" key="2">
    <source>
        <dbReference type="PROSITE" id="PS50003"/>
    </source>
</evidence>
<dbReference type="SUPFAM" id="SSF50729">
    <property type="entry name" value="PH domain-like"/>
    <property type="match status" value="1"/>
</dbReference>
<feature type="region of interest" description="Disordered" evidence="1">
    <location>
        <begin position="216"/>
        <end position="251"/>
    </location>
</feature>
<evidence type="ECO:0000313" key="4">
    <source>
        <dbReference type="Proteomes" id="UP001153321"/>
    </source>
</evidence>
<keyword evidence="4" id="KW-1185">Reference proteome</keyword>
<organism evidence="3 4">
    <name type="scientific">Spodoptera littoralis</name>
    <name type="common">Egyptian cotton leafworm</name>
    <dbReference type="NCBI Taxonomy" id="7109"/>
    <lineage>
        <taxon>Eukaryota</taxon>
        <taxon>Metazoa</taxon>
        <taxon>Ecdysozoa</taxon>
        <taxon>Arthropoda</taxon>
        <taxon>Hexapoda</taxon>
        <taxon>Insecta</taxon>
        <taxon>Pterygota</taxon>
        <taxon>Neoptera</taxon>
        <taxon>Endopterygota</taxon>
        <taxon>Lepidoptera</taxon>
        <taxon>Glossata</taxon>
        <taxon>Ditrysia</taxon>
        <taxon>Noctuoidea</taxon>
        <taxon>Noctuidae</taxon>
        <taxon>Amphipyrinae</taxon>
        <taxon>Spodoptera</taxon>
    </lineage>
</organism>
<dbReference type="Gene3D" id="2.30.29.30">
    <property type="entry name" value="Pleckstrin-homology domain (PH domain)/Phosphotyrosine-binding domain (PTB)"/>
    <property type="match status" value="1"/>
</dbReference>
<dbReference type="InterPro" id="IPR011993">
    <property type="entry name" value="PH-like_dom_sf"/>
</dbReference>
<proteinExistence type="predicted"/>
<dbReference type="AlphaFoldDB" id="A0A9P0IFT2"/>
<dbReference type="EMBL" id="LR824536">
    <property type="protein sequence ID" value="CAH1645062.1"/>
    <property type="molecule type" value="Genomic_DNA"/>
</dbReference>
<dbReference type="GO" id="GO:0005085">
    <property type="term" value="F:guanyl-nucleotide exchange factor activity"/>
    <property type="evidence" value="ECO:0007669"/>
    <property type="project" value="InterPro"/>
</dbReference>
<dbReference type="InterPro" id="IPR021816">
    <property type="entry name" value="DOCK_C/D_N"/>
</dbReference>
<feature type="compositionally biased region" description="Basic and acidic residues" evidence="1">
    <location>
        <begin position="216"/>
        <end position="234"/>
    </location>
</feature>
<evidence type="ECO:0000256" key="1">
    <source>
        <dbReference type="SAM" id="MobiDB-lite"/>
    </source>
</evidence>
<accession>A0A9P0IFT2</accession>
<dbReference type="InterPro" id="IPR001849">
    <property type="entry name" value="PH_domain"/>
</dbReference>
<dbReference type="PROSITE" id="PS50003">
    <property type="entry name" value="PH_DOMAIN"/>
    <property type="match status" value="1"/>
</dbReference>
<dbReference type="InterPro" id="IPR026791">
    <property type="entry name" value="DOCK"/>
</dbReference>
<dbReference type="Proteomes" id="UP001153321">
    <property type="component" value="Chromosome 5"/>
</dbReference>
<feature type="domain" description="PH" evidence="2">
    <location>
        <begin position="104"/>
        <end position="214"/>
    </location>
</feature>
<dbReference type="PANTHER" id="PTHR23317">
    <property type="entry name" value="DEDICATOR OF CYTOKINESIS DOCK"/>
    <property type="match status" value="1"/>
</dbReference>
<dbReference type="SMART" id="SM00233">
    <property type="entry name" value="PH"/>
    <property type="match status" value="1"/>
</dbReference>
<dbReference type="CDD" id="cd13267">
    <property type="entry name" value="PH_DOCK-D"/>
    <property type="match status" value="1"/>
</dbReference>
<sequence length="1244" mass="141951">MPPVNSKVKKNGAEYESVVLPRRWRTVTTAVPDVRTAASCPLLTRQALLSYASSWNLIHYKFSNYAGSYLNLPRPIENKFPEEVYDIDAETESDNEGQAAKLDLGTKEGHLLKGPEIGSDRIFSNLASKSFKKRYCSMVREADGTYILEVYKDEKKTDTKLTIVMDFCSDVVRNPKKGRFCFELRMAGGKGYTFAAENEEDVNDWINAFKAALKKNQDSQETHQSDEALDKDADVSLTAEPPPPTYGTLKGLEHSMNPLLMRYSRETDMSIAAARNECRYNIFSMPYKRAPSPEPQLEPFKEHFGQRILLKCESLKFRLQAPIDGDKELLCQVEPYYTYLALYDARSGKKLSENFHFDLNHDAVKDLVKDTEDTKSLVENFSYDVKLDVNQIPEEWFRSKKQVMLSVNNPHPDLFLVVRIDKILQGHVSQVLEPYLKATKDPRLGLKVHKNVQAYANRVGTYRMPFAWAAKPLYKMYSNDLDLTPEFPAIYRQEPNKMSDDDLLKILSDYRKSEKMSKLTVIPGWLSININQSNEQVPNCMSTSYAALKPFPLPPTSPLTLELATLNVEPEQPYAAYIHHLYNTGPEVVWVEGEKQLFRCQLVLDSTVATRDPHLHNLFSQAERLIKSSSPPTSPSPPPWNDVCNALKAAHAIKLSSLVAFLPTIMNQLFELMYVFNCVEFKLHTMLTAPLHMFVDPNQPDFLLGNKFMQYSGFFFDIITKSMAQYLINTGRIKMSRHERFHADLLENIEKLVTTVEPSYILQQPMQTHIFNKNLATFLKSCLSFMDRGFVFRQIKKYLDKFKVCDPKALFDFKFTFLQTICSHEHFVPFNLPLHANKLPKDGDEDPAKLRLTEDFIMRHFLAGTLLKQVEQSLREAPMKRRSALSVLRALLTKHEHDDRYRSRQCRARLAYLYSPWLTIVLENAHRLITKNLASPIENGHDRVDGDGTMNPVLNSTQKEAASANSTPRRNRLTLHFDHTPVRNSAHFKEPPTIPGNHMYGKDHANNMSQSSLESVSTMSGGDSLPRNIGRLDLSEIGDQVNRFGVMSAEEVRDVLLCFLYVLKYLDDERLVDWWRTQSQAQQQSFFNVLEICAEQFQYVGRKKILSEMKATTPDCNGKPKPVKARTLPARMSPPDFSKEPPIVVEKNNTVNRENLVNPSVTTELEAIAEHTVLSASCLATEVGLTIIDRACLFMKNLGAADGVAAKPYLKLLQYPQSETLYKHLFSALRAYINQFSETLFEGE</sequence>
<dbReference type="Pfam" id="PF11878">
    <property type="entry name" value="DOCK_C-D_N"/>
    <property type="match status" value="1"/>
</dbReference>
<reference evidence="3" key="1">
    <citation type="submission" date="2022-02" db="EMBL/GenBank/DDBJ databases">
        <authorList>
            <person name="King R."/>
        </authorList>
    </citation>
    <scope>NUCLEOTIDE SEQUENCE</scope>
</reference>
<evidence type="ECO:0000313" key="3">
    <source>
        <dbReference type="EMBL" id="CAH1645062.1"/>
    </source>
</evidence>
<feature type="region of interest" description="Disordered" evidence="1">
    <location>
        <begin position="1112"/>
        <end position="1132"/>
    </location>
</feature>
<name>A0A9P0IFT2_SPOLI</name>